<evidence type="ECO:0000259" key="2">
    <source>
        <dbReference type="Pfam" id="PF20499"/>
    </source>
</evidence>
<feature type="compositionally biased region" description="Pro residues" evidence="1">
    <location>
        <begin position="620"/>
        <end position="630"/>
    </location>
</feature>
<sequence length="780" mass="87422">MYKDIKGIIRRRRVLKSDRMWFYPPEPPGFVSGGIPAPQAFFRSRVFFWRPIGVWRCSLKCPRGDKCAGAGGNTHLTKSGYHTRVRHICDVSGWYTMATEVVSCGPCLKAARGGESGPMGRWLAWDDVILQQLSEAHRARFPAVLTAKRGVDKTVIRLLRDRTEGNTMIKVWRQVQENHMEDYHQRKDLYTTLLMALVKPGGIVSALGHGDFQAAPLPRELPCARLLRHAFLLAEADNVQDYRSQILSTFGIVVKKLSGEGKGSAEWFTSIGNEFSQIVSFVLTCEESVEKLGPMCHGVVERFRLANQPVPKILYIDRGCCKAQGPTAVETLFQPWVDNGMVVRLDIFHWIHRFDAALRTEAHSKYAAFKSALGGAVLAYNREDLQLLITAVRAKDPTTLEVVTDEDVVRRYISRDQLQHHVRRLTLGAQETFRLVHLVIEELKGPAGLDESGVSLFKNRVLESWNAVEEHDKQPQKYHQLYRTHWGNTLYCRTKRDDLADAALIQRVKMAKRYAPAQQDISMQNNRLMYVLVKLLWLRAPKASRSSPEKTRILNAYDRIQHRVLVDDPVLCKAGIPLPKINTKTVRDFIRQQERLVNLHATRQPAVISKTNSVSSEKLPPAPRQPAVLPPPDYPVMEYVPTPSTAGTKVLKGRTNMLVTTPQPLPQLPPQPPLPLPVRRIPATSTITRPVLPFVSQSAGPSSTQPAGQASVPITPPVPIRPAVQPASGQNPVDMDPLLPALQIVDTSLPAERQQCLLKASKEAKASREEVSLRDHRTTG</sequence>
<keyword evidence="4" id="KW-1185">Reference proteome</keyword>
<dbReference type="InterPro" id="IPR046616">
    <property type="entry name" value="DUF6729"/>
</dbReference>
<feature type="compositionally biased region" description="Polar residues" evidence="1">
    <location>
        <begin position="697"/>
        <end position="708"/>
    </location>
</feature>
<dbReference type="PANTHER" id="PTHR47773:SF1">
    <property type="entry name" value="C2H2-TYPE DOMAIN-CONTAINING PROTEIN"/>
    <property type="match status" value="1"/>
</dbReference>
<comment type="caution">
    <text evidence="3">The sequence shown here is derived from an EMBL/GenBank/DDBJ whole genome shotgun (WGS) entry which is preliminary data.</text>
</comment>
<dbReference type="Pfam" id="PF20499">
    <property type="entry name" value="DUF6729"/>
    <property type="match status" value="1"/>
</dbReference>
<feature type="domain" description="DUF6729" evidence="2">
    <location>
        <begin position="18"/>
        <end position="231"/>
    </location>
</feature>
<evidence type="ECO:0000256" key="1">
    <source>
        <dbReference type="SAM" id="MobiDB-lite"/>
    </source>
</evidence>
<accession>A0A5J5CBM4</accession>
<dbReference type="AlphaFoldDB" id="A0A5J5CBM4"/>
<evidence type="ECO:0000313" key="4">
    <source>
        <dbReference type="Proteomes" id="UP000327493"/>
    </source>
</evidence>
<name>A0A5J5CBM4_9PERO</name>
<dbReference type="Proteomes" id="UP000327493">
    <property type="component" value="Unassembled WGS sequence"/>
</dbReference>
<feature type="region of interest" description="Disordered" evidence="1">
    <location>
        <begin position="760"/>
        <end position="780"/>
    </location>
</feature>
<gene>
    <name evidence="3" type="ORF">FQN60_017507</name>
</gene>
<reference evidence="3 4" key="1">
    <citation type="submission" date="2019-08" db="EMBL/GenBank/DDBJ databases">
        <title>A chromosome-level genome assembly, high-density linkage maps, and genome scans reveal the genomic architecture of hybrid incompatibilities underlying speciation via character displacement in darters (Percidae: Etheostominae).</title>
        <authorList>
            <person name="Moran R.L."/>
            <person name="Catchen J.M."/>
            <person name="Fuller R.C."/>
        </authorList>
    </citation>
    <scope>NUCLEOTIDE SEQUENCE [LARGE SCALE GENOMIC DNA]</scope>
    <source>
        <strain evidence="3">EspeVRDwgs_2016</strain>
        <tissue evidence="3">Muscle</tissue>
    </source>
</reference>
<dbReference type="PANTHER" id="PTHR47773">
    <property type="entry name" value="SI:DKEY-9I5.2-RELATED"/>
    <property type="match status" value="1"/>
</dbReference>
<feature type="region of interest" description="Disordered" evidence="1">
    <location>
        <begin position="609"/>
        <end position="630"/>
    </location>
</feature>
<organism evidence="3 4">
    <name type="scientific">Etheostoma spectabile</name>
    <name type="common">orangethroat darter</name>
    <dbReference type="NCBI Taxonomy" id="54343"/>
    <lineage>
        <taxon>Eukaryota</taxon>
        <taxon>Metazoa</taxon>
        <taxon>Chordata</taxon>
        <taxon>Craniata</taxon>
        <taxon>Vertebrata</taxon>
        <taxon>Euteleostomi</taxon>
        <taxon>Actinopterygii</taxon>
        <taxon>Neopterygii</taxon>
        <taxon>Teleostei</taxon>
        <taxon>Neoteleostei</taxon>
        <taxon>Acanthomorphata</taxon>
        <taxon>Eupercaria</taxon>
        <taxon>Perciformes</taxon>
        <taxon>Percoidei</taxon>
        <taxon>Percidae</taxon>
        <taxon>Etheostomatinae</taxon>
        <taxon>Etheostoma</taxon>
    </lineage>
</organism>
<evidence type="ECO:0000313" key="3">
    <source>
        <dbReference type="EMBL" id="KAA8577916.1"/>
    </source>
</evidence>
<protein>
    <recommendedName>
        <fullName evidence="2">DUF6729 domain-containing protein</fullName>
    </recommendedName>
</protein>
<feature type="region of interest" description="Disordered" evidence="1">
    <location>
        <begin position="697"/>
        <end position="735"/>
    </location>
</feature>
<proteinExistence type="predicted"/>
<dbReference type="EMBL" id="VOFY01001737">
    <property type="protein sequence ID" value="KAA8577916.1"/>
    <property type="molecule type" value="Genomic_DNA"/>
</dbReference>